<keyword evidence="1" id="KW-0472">Membrane</keyword>
<feature type="transmembrane region" description="Helical" evidence="1">
    <location>
        <begin position="17"/>
        <end position="37"/>
    </location>
</feature>
<dbReference type="EMBL" id="JAYKXN010000008">
    <property type="protein sequence ID" value="KAK7262648.1"/>
    <property type="molecule type" value="Genomic_DNA"/>
</dbReference>
<name>A0AAN9ESX2_CLITE</name>
<accession>A0AAN9ESX2</accession>
<dbReference type="AlphaFoldDB" id="A0AAN9ESX2"/>
<protein>
    <submittedName>
        <fullName evidence="2">Uncharacterized protein</fullName>
    </submittedName>
</protein>
<keyword evidence="1" id="KW-0812">Transmembrane</keyword>
<comment type="caution">
    <text evidence="2">The sequence shown here is derived from an EMBL/GenBank/DDBJ whole genome shotgun (WGS) entry which is preliminary data.</text>
</comment>
<dbReference type="Proteomes" id="UP001359559">
    <property type="component" value="Unassembled WGS sequence"/>
</dbReference>
<keyword evidence="1" id="KW-1133">Transmembrane helix</keyword>
<organism evidence="2 3">
    <name type="scientific">Clitoria ternatea</name>
    <name type="common">Butterfly pea</name>
    <dbReference type="NCBI Taxonomy" id="43366"/>
    <lineage>
        <taxon>Eukaryota</taxon>
        <taxon>Viridiplantae</taxon>
        <taxon>Streptophyta</taxon>
        <taxon>Embryophyta</taxon>
        <taxon>Tracheophyta</taxon>
        <taxon>Spermatophyta</taxon>
        <taxon>Magnoliopsida</taxon>
        <taxon>eudicotyledons</taxon>
        <taxon>Gunneridae</taxon>
        <taxon>Pentapetalae</taxon>
        <taxon>rosids</taxon>
        <taxon>fabids</taxon>
        <taxon>Fabales</taxon>
        <taxon>Fabaceae</taxon>
        <taxon>Papilionoideae</taxon>
        <taxon>50 kb inversion clade</taxon>
        <taxon>NPAAA clade</taxon>
        <taxon>indigoferoid/millettioid clade</taxon>
        <taxon>Phaseoleae</taxon>
        <taxon>Clitoria</taxon>
    </lineage>
</organism>
<evidence type="ECO:0000313" key="2">
    <source>
        <dbReference type="EMBL" id="KAK7262648.1"/>
    </source>
</evidence>
<proteinExistence type="predicted"/>
<gene>
    <name evidence="2" type="ORF">RJT34_30223</name>
</gene>
<reference evidence="2 3" key="1">
    <citation type="submission" date="2024-01" db="EMBL/GenBank/DDBJ databases">
        <title>The genomes of 5 underutilized Papilionoideae crops provide insights into root nodulation and disease resistance.</title>
        <authorList>
            <person name="Yuan L."/>
        </authorList>
    </citation>
    <scope>NUCLEOTIDE SEQUENCE [LARGE SCALE GENOMIC DNA]</scope>
    <source>
        <strain evidence="2">LY-2023</strain>
        <tissue evidence="2">Leaf</tissue>
    </source>
</reference>
<keyword evidence="3" id="KW-1185">Reference proteome</keyword>
<sequence>MSTSKKELTQSITFNEYQLLVMAYLRLAALAVIFLLATTVKKTGAARIPCGESCLQDKGKASSFFSTWLNIIIHHYLPLLLLRKGISFSLAC</sequence>
<evidence type="ECO:0000313" key="3">
    <source>
        <dbReference type="Proteomes" id="UP001359559"/>
    </source>
</evidence>
<evidence type="ECO:0000256" key="1">
    <source>
        <dbReference type="SAM" id="Phobius"/>
    </source>
</evidence>